<name>A0A395V0A3_9FIRM</name>
<dbReference type="InterPro" id="IPR050206">
    <property type="entry name" value="FtsK/SpoIIIE/SftA"/>
</dbReference>
<dbReference type="Pfam" id="PF01580">
    <property type="entry name" value="FtsK_SpoIIIE"/>
    <property type="match status" value="2"/>
</dbReference>
<keyword evidence="5" id="KW-0472">Membrane</keyword>
<accession>A0A395V0A3</accession>
<evidence type="ECO:0000259" key="6">
    <source>
        <dbReference type="PROSITE" id="PS50901"/>
    </source>
</evidence>
<protein>
    <submittedName>
        <fullName evidence="7">Type VII secretion protein EssC</fullName>
    </submittedName>
</protein>
<dbReference type="Gene3D" id="2.60.200.20">
    <property type="match status" value="1"/>
</dbReference>
<dbReference type="InterPro" id="IPR008984">
    <property type="entry name" value="SMAD_FHA_dom_sf"/>
</dbReference>
<dbReference type="PANTHER" id="PTHR22683">
    <property type="entry name" value="SPORULATION PROTEIN RELATED"/>
    <property type="match status" value="1"/>
</dbReference>
<reference evidence="7 8" key="1">
    <citation type="submission" date="2018-08" db="EMBL/GenBank/DDBJ databases">
        <title>A genome reference for cultivated species of the human gut microbiota.</title>
        <authorList>
            <person name="Zou Y."/>
            <person name="Xue W."/>
            <person name="Luo G."/>
        </authorList>
    </citation>
    <scope>NUCLEOTIDE SEQUENCE [LARGE SCALE GENOMIC DNA]</scope>
    <source>
        <strain evidence="7 8">AF25-15</strain>
    </source>
</reference>
<evidence type="ECO:0000256" key="2">
    <source>
        <dbReference type="ARBA" id="ARBA00022741"/>
    </source>
</evidence>
<evidence type="ECO:0000256" key="3">
    <source>
        <dbReference type="ARBA" id="ARBA00022840"/>
    </source>
</evidence>
<dbReference type="GO" id="GO:0005524">
    <property type="term" value="F:ATP binding"/>
    <property type="evidence" value="ECO:0007669"/>
    <property type="project" value="UniProtKB-UniRule"/>
</dbReference>
<feature type="binding site" evidence="4">
    <location>
        <begin position="914"/>
        <end position="921"/>
    </location>
    <ligand>
        <name>ATP</name>
        <dbReference type="ChEBI" id="CHEBI:30616"/>
    </ligand>
</feature>
<organism evidence="7 8">
    <name type="scientific">Agathobacter rectalis</name>
    <dbReference type="NCBI Taxonomy" id="39491"/>
    <lineage>
        <taxon>Bacteria</taxon>
        <taxon>Bacillati</taxon>
        <taxon>Bacillota</taxon>
        <taxon>Clostridia</taxon>
        <taxon>Lachnospirales</taxon>
        <taxon>Lachnospiraceae</taxon>
        <taxon>Agathobacter</taxon>
    </lineage>
</organism>
<dbReference type="CDD" id="cd01127">
    <property type="entry name" value="TrwB_TraG_TraD_VirD4"/>
    <property type="match status" value="1"/>
</dbReference>
<dbReference type="InterPro" id="IPR003593">
    <property type="entry name" value="AAA+_ATPase"/>
</dbReference>
<keyword evidence="3 4" id="KW-0067">ATP-binding</keyword>
<feature type="binding site" evidence="4">
    <location>
        <begin position="585"/>
        <end position="592"/>
    </location>
    <ligand>
        <name>ATP</name>
        <dbReference type="ChEBI" id="CHEBI:30616"/>
    </ligand>
</feature>
<keyword evidence="5" id="KW-1133">Transmembrane helix</keyword>
<evidence type="ECO:0000256" key="1">
    <source>
        <dbReference type="ARBA" id="ARBA00022737"/>
    </source>
</evidence>
<evidence type="ECO:0000313" key="7">
    <source>
        <dbReference type="EMBL" id="RGR52925.1"/>
    </source>
</evidence>
<dbReference type="EMBL" id="QRUJ01000017">
    <property type="protein sequence ID" value="RGR52925.1"/>
    <property type="molecule type" value="Genomic_DNA"/>
</dbReference>
<comment type="caution">
    <text evidence="7">The sequence shown here is derived from an EMBL/GenBank/DDBJ whole genome shotgun (WGS) entry which is preliminary data.</text>
</comment>
<dbReference type="InterPro" id="IPR023839">
    <property type="entry name" value="Firmicutes_EssC_C"/>
</dbReference>
<feature type="transmembrane region" description="Helical" evidence="5">
    <location>
        <begin position="154"/>
        <end position="175"/>
    </location>
</feature>
<proteinExistence type="predicted"/>
<evidence type="ECO:0000256" key="4">
    <source>
        <dbReference type="PROSITE-ProRule" id="PRU00289"/>
    </source>
</evidence>
<dbReference type="Proteomes" id="UP000266066">
    <property type="component" value="Unassembled WGS sequence"/>
</dbReference>
<dbReference type="GO" id="GO:0003677">
    <property type="term" value="F:DNA binding"/>
    <property type="evidence" value="ECO:0007669"/>
    <property type="project" value="InterPro"/>
</dbReference>
<gene>
    <name evidence="7" type="primary">essC</name>
    <name evidence="7" type="ORF">DWY38_13175</name>
</gene>
<dbReference type="InterPro" id="IPR002543">
    <property type="entry name" value="FtsK_dom"/>
</dbReference>
<dbReference type="InterPro" id="IPR027417">
    <property type="entry name" value="P-loop_NTPase"/>
</dbReference>
<feature type="domain" description="FtsK" evidence="6">
    <location>
        <begin position="898"/>
        <end position="1081"/>
    </location>
</feature>
<dbReference type="GO" id="GO:0016020">
    <property type="term" value="C:membrane"/>
    <property type="evidence" value="ECO:0007669"/>
    <property type="project" value="UniProtKB-SubCell"/>
</dbReference>
<keyword evidence="5" id="KW-0812">Transmembrane</keyword>
<dbReference type="PROSITE" id="PS50901">
    <property type="entry name" value="FTSK"/>
    <property type="match status" value="2"/>
</dbReference>
<dbReference type="NCBIfam" id="TIGR03928">
    <property type="entry name" value="T7_EssCb_Firm"/>
    <property type="match status" value="1"/>
</dbReference>
<feature type="transmembrane region" description="Helical" evidence="5">
    <location>
        <begin position="181"/>
        <end position="202"/>
    </location>
</feature>
<dbReference type="SUPFAM" id="SSF49879">
    <property type="entry name" value="SMAD/FHA domain"/>
    <property type="match status" value="1"/>
</dbReference>
<keyword evidence="2 4" id="KW-0547">Nucleotide-binding</keyword>
<dbReference type="SMART" id="SM00382">
    <property type="entry name" value="AAA"/>
    <property type="match status" value="2"/>
</dbReference>
<evidence type="ECO:0000256" key="5">
    <source>
        <dbReference type="SAM" id="Phobius"/>
    </source>
</evidence>
<feature type="domain" description="FtsK" evidence="6">
    <location>
        <begin position="565"/>
        <end position="759"/>
    </location>
</feature>
<keyword evidence="1" id="KW-0677">Repeat</keyword>
<dbReference type="SUPFAM" id="SSF52540">
    <property type="entry name" value="P-loop containing nucleoside triphosphate hydrolases"/>
    <property type="match status" value="2"/>
</dbReference>
<dbReference type="Gene3D" id="3.40.50.300">
    <property type="entry name" value="P-loop containing nucleotide triphosphate hydrolases"/>
    <property type="match status" value="2"/>
</dbReference>
<evidence type="ECO:0000313" key="8">
    <source>
        <dbReference type="Proteomes" id="UP000266066"/>
    </source>
</evidence>
<sequence>MKMENYGWSIELNPGYVLIIGNAPDAHIQLDSAYGRAVRVGLQVKDDISCAMLSEYSSSYNTLVNGKSIQRIATVKNHDFISIGDFTAYYNNGKLFFDYGAIRTNGVEVRPESLDIHTTYPVFIRNTRIQAKRDKTPIEILDPGTIPTKPELNLVTSLMPSIIMFALVVLLRGVMSKSNGAFVAFSICSMGVGVFTSIFGIINKQKKYKKDLVKRRDTYLEYIAKKRNEIEAARREELDCLNAQYYSIEQDIEHIENFDPVLFDRISTDEDFLEVYLGRGNVESLRQVDYKKQEKLEVGDDLSSLPEHVAGEYMDIEKAPVVMSLKDANAVGVVGDADSLYSMMKNMIMDIISRQYYGDICIYALLDDNIGKYNWLRGIKALNSSNGNRNIVCDQESKTRVFENLYKELSIRKDEKVHGRFNIIIVMQDYGIKSHPISKFIEHASELDTVFIFFESKPSLLPLYCSRIIDIFDNESAMIYDSVNKTQKKYFEYENIPDWRVQKAVSILEPVECEEISLAGSLRKNISLFELLGINSVQALNLKERWNSSKIYETMAVPLGVNVKDEIVYLNLHEKFHGPHGLVAGTTGSGKSEILQTFILGAATLFHPYEIGFVIIDFKGGGMVNQFRKLPHLIGAITNIDGKAIDRSLRSIKAELLKRQNLFAQLNVNHIDKYIKAYKEGQAKVALPHLVIIVDEFAELKAEQPEFMKELISAARIGRSLGVHLILATQKPAGQVNDQIWSNSKFKLCLKVQTQEDSNEVLKSPLAAEIKEPGRAYLQVGNNEIFELFQSGYSGSPESINGEDDTPFDIYELDFSGKKNLVYKHKLENSEQSRSQLEAVVEYVDKYCKADGVKKLPDICLPALEEVIVYDAELAHNDTPLSMTAVIGIYDDPDRQRQGRTVIEIGNKNTIIIGASQFGKTNLLELIVRNLAENYSPEELSIYIIDFASMVLKNFEKLAHVGGVVCPYDDERLKNLFKYLSEQIEERRERLLEAGVSSYTSYREAGFTDIPQIVVLIDNYTALKELYLQDSDILLNLCREGGSVGISFIISNLQTTGLGYKYLANFSGRIAMFCNESSEYMTLYGSCKLRPDETAGRCLTEIDGEIYECQTFLAFEGTKEIERVNNMHAFVEQINAVYGDITADKIPEIPELLTPDYVDHTFRRKNNENVIGIAYDTVAPVYTDHNKCNIITISGADNMGRTNFIKYFALQMLNSEIDTHIYIADDFRRKLSDIGQENVSYDLDPDEFIQKITMIEVLLEEKYKRLIHQENPEKENTLIIINSQEVYTAISDSKDALNALKNIMGKYKVLNVYLLFGAVPNAQIAYGSPDIYKMMKETKSILFFDNLDNCKIVDIPLAIKRKNQKKIEPGDAYYIFEDEVSKVRIPLVSD</sequence>
<dbReference type="CDD" id="cd00060">
    <property type="entry name" value="FHA"/>
    <property type="match status" value="1"/>
</dbReference>
<dbReference type="PANTHER" id="PTHR22683:SF1">
    <property type="entry name" value="TYPE VII SECRETION SYSTEM PROTEIN ESSC"/>
    <property type="match status" value="1"/>
</dbReference>